<accession>A0AAW3JVN2</accession>
<dbReference type="SUPFAM" id="SSF82282">
    <property type="entry name" value="Homocysteine S-methyltransferase"/>
    <property type="match status" value="1"/>
</dbReference>
<comment type="cofactor">
    <cofactor evidence="1">
        <name>FAD</name>
        <dbReference type="ChEBI" id="CHEBI:57692"/>
    </cofactor>
</comment>
<comment type="pathway">
    <text evidence="2">One-carbon metabolism; tetrahydrofolate interconversion.</text>
</comment>
<dbReference type="Pfam" id="PF02219">
    <property type="entry name" value="MTHFR"/>
    <property type="match status" value="1"/>
</dbReference>
<keyword evidence="8" id="KW-0862">Zinc</keyword>
<keyword evidence="6" id="KW-0274">FAD</keyword>
<dbReference type="InterPro" id="IPR003171">
    <property type="entry name" value="Mehydrof_redctse-like"/>
</dbReference>
<feature type="binding site" evidence="8">
    <location>
        <position position="269"/>
    </location>
    <ligand>
        <name>Zn(2+)</name>
        <dbReference type="ChEBI" id="CHEBI:29105"/>
    </ligand>
</feature>
<evidence type="ECO:0000256" key="1">
    <source>
        <dbReference type="ARBA" id="ARBA00001974"/>
    </source>
</evidence>
<comment type="caution">
    <text evidence="10">The sequence shown here is derived from an EMBL/GenBank/DDBJ whole genome shotgun (WGS) entry which is preliminary data.</text>
</comment>
<organism evidence="10 11">
    <name type="scientific">Butyribacter intestini</name>
    <dbReference type="NCBI Taxonomy" id="1703332"/>
    <lineage>
        <taxon>Bacteria</taxon>
        <taxon>Bacillati</taxon>
        <taxon>Bacillota</taxon>
        <taxon>Clostridia</taxon>
        <taxon>Lachnospirales</taxon>
        <taxon>Lachnospiraceae</taxon>
        <taxon>Butyribacter</taxon>
    </lineage>
</organism>
<evidence type="ECO:0000256" key="6">
    <source>
        <dbReference type="ARBA" id="ARBA00022827"/>
    </source>
</evidence>
<dbReference type="GO" id="GO:0046872">
    <property type="term" value="F:metal ion binding"/>
    <property type="evidence" value="ECO:0007669"/>
    <property type="project" value="UniProtKB-KW"/>
</dbReference>
<name>A0AAW3JVN2_9FIRM</name>
<dbReference type="PANTHER" id="PTHR11103">
    <property type="entry name" value="SLR1189 PROTEIN"/>
    <property type="match status" value="1"/>
</dbReference>
<dbReference type="SUPFAM" id="SSF51730">
    <property type="entry name" value="FAD-linked oxidoreductase"/>
    <property type="match status" value="1"/>
</dbReference>
<dbReference type="InterPro" id="IPR036589">
    <property type="entry name" value="HCY_dom_sf"/>
</dbReference>
<protein>
    <submittedName>
        <fullName evidence="10">5,10-methylenetetrahydrofolate reductase</fullName>
    </submittedName>
</protein>
<comment type="cofactor">
    <cofactor evidence="8">
        <name>Zn(2+)</name>
        <dbReference type="ChEBI" id="CHEBI:29105"/>
    </cofactor>
</comment>
<proteinExistence type="predicted"/>
<evidence type="ECO:0000256" key="4">
    <source>
        <dbReference type="ARBA" id="ARBA00022630"/>
    </source>
</evidence>
<dbReference type="Proteomes" id="UP000050833">
    <property type="component" value="Unassembled WGS sequence"/>
</dbReference>
<dbReference type="RefSeq" id="WP_055941899.1">
    <property type="nucleotide sequence ID" value="NZ_JAQDCV010000001.1"/>
</dbReference>
<dbReference type="GO" id="GO:0006555">
    <property type="term" value="P:methionine metabolic process"/>
    <property type="evidence" value="ECO:0007669"/>
    <property type="project" value="InterPro"/>
</dbReference>
<evidence type="ECO:0000313" key="11">
    <source>
        <dbReference type="Proteomes" id="UP000050833"/>
    </source>
</evidence>
<gene>
    <name evidence="10" type="ORF">APZ18_04300</name>
</gene>
<evidence type="ECO:0000256" key="7">
    <source>
        <dbReference type="ARBA" id="ARBA00023002"/>
    </source>
</evidence>
<dbReference type="GO" id="GO:0008168">
    <property type="term" value="F:methyltransferase activity"/>
    <property type="evidence" value="ECO:0007669"/>
    <property type="project" value="UniProtKB-UniRule"/>
</dbReference>
<keyword evidence="5 8" id="KW-0808">Transferase</keyword>
<evidence type="ECO:0000259" key="9">
    <source>
        <dbReference type="PROSITE" id="PS50970"/>
    </source>
</evidence>
<keyword evidence="4" id="KW-0285">Flavoprotein</keyword>
<dbReference type="GO" id="GO:0004489">
    <property type="term" value="F:methylenetetrahydrofolate reductase [NAD(P)H] activity"/>
    <property type="evidence" value="ECO:0007669"/>
    <property type="project" value="InterPro"/>
</dbReference>
<reference evidence="10 11" key="1">
    <citation type="submission" date="2015-10" db="EMBL/GenBank/DDBJ databases">
        <title>Butyribacter intestini gen. nov., sp. nov., a butyric acid-producing bacterium of the family Lachnospiraceae isolated from the human faeces.</title>
        <authorList>
            <person name="Zou Y."/>
            <person name="Xue W."/>
            <person name="Luo G."/>
            <person name="Lv M."/>
        </authorList>
    </citation>
    <scope>NUCLEOTIDE SEQUENCE [LARGE SCALE GENOMIC DNA]</scope>
    <source>
        <strain evidence="10 11">TF01-11</strain>
    </source>
</reference>
<keyword evidence="11" id="KW-1185">Reference proteome</keyword>
<dbReference type="GO" id="GO:0032259">
    <property type="term" value="P:methylation"/>
    <property type="evidence" value="ECO:0007669"/>
    <property type="project" value="UniProtKB-KW"/>
</dbReference>
<dbReference type="InterPro" id="IPR003726">
    <property type="entry name" value="HCY_dom"/>
</dbReference>
<evidence type="ECO:0000256" key="8">
    <source>
        <dbReference type="PROSITE-ProRule" id="PRU00333"/>
    </source>
</evidence>
<dbReference type="PROSITE" id="PS50970">
    <property type="entry name" value="HCY"/>
    <property type="match status" value="1"/>
</dbReference>
<keyword evidence="3 8" id="KW-0489">Methyltransferase</keyword>
<dbReference type="Gene3D" id="3.20.20.330">
    <property type="entry name" value="Homocysteine-binding-like domain"/>
    <property type="match status" value="1"/>
</dbReference>
<dbReference type="Gene3D" id="3.20.20.220">
    <property type="match status" value="1"/>
</dbReference>
<feature type="binding site" evidence="8">
    <location>
        <position position="268"/>
    </location>
    <ligand>
        <name>Zn(2+)</name>
        <dbReference type="ChEBI" id="CHEBI:29105"/>
    </ligand>
</feature>
<dbReference type="AlphaFoldDB" id="A0AAW3JVN2"/>
<keyword evidence="7" id="KW-0560">Oxidoreductase</keyword>
<dbReference type="EMBL" id="LLKB01000001">
    <property type="protein sequence ID" value="KQC86415.1"/>
    <property type="molecule type" value="Genomic_DNA"/>
</dbReference>
<keyword evidence="8" id="KW-0479">Metal-binding</keyword>
<sequence>MNFKDYIKTHNILADGSFGTYYAEKYHTNEAPEYANIYHKDRVTNIHSSYLDAGANLIRTNTFATNTMSMQKDFSFVEDNIKEAVSLAKIAVKLSGKKDIFIAGDIGPVSTVSGVSNENLINEYFNIAKTFADEGIEIIQFETFMSLDVLADVIPKIKKELGLFIMVSFSVNQLGYSASGLSAKNLINDICAVDGVDAVGLNCGIGPYHMYNILEKIKLPEDKVLIAIPNAGYPVLTRNRMEFNSHPEYFAEKTKELLSLGADIIGGCCGTSPEFIKSLYDIMSMDIKADKKIRKADSADEKVSKKCGFLYDENGRKKDKKFIAVELIPPFNTDDEKLLESAHYLKNAGVDVLTFPDSPSGRTRVDSVLMAAKVYRETGIDVMPHVCCRDKNAFAMRAMFMGAKINDIKNFLIITGDPVPASARDLVKSVFNFSSVGLMKIAQEMNREVFNENPLNYGGAINQNLINLESIINTTKRKMDAGASFFLTQPVFSKEEADRLRKIKEETGACIFAGIMPLISRRNALFMKNEIAGINVTDEIVNRYPENGSKEDGEKVAVELAKEIISYIDDFADGYYFSFPFNRVYLLNRILG</sequence>
<evidence type="ECO:0000313" key="10">
    <source>
        <dbReference type="EMBL" id="KQC86415.1"/>
    </source>
</evidence>
<dbReference type="PANTHER" id="PTHR11103:SF18">
    <property type="entry name" value="SLR1189 PROTEIN"/>
    <property type="match status" value="1"/>
</dbReference>
<dbReference type="Pfam" id="PF02574">
    <property type="entry name" value="S-methyl_trans"/>
    <property type="match status" value="1"/>
</dbReference>
<feature type="binding site" evidence="8">
    <location>
        <position position="203"/>
    </location>
    <ligand>
        <name>Zn(2+)</name>
        <dbReference type="ChEBI" id="CHEBI:29105"/>
    </ligand>
</feature>
<dbReference type="CDD" id="cd00537">
    <property type="entry name" value="MTHFR"/>
    <property type="match status" value="1"/>
</dbReference>
<feature type="domain" description="Hcy-binding" evidence="9">
    <location>
        <begin position="1"/>
        <end position="283"/>
    </location>
</feature>
<evidence type="ECO:0000256" key="2">
    <source>
        <dbReference type="ARBA" id="ARBA00004777"/>
    </source>
</evidence>
<dbReference type="InterPro" id="IPR029041">
    <property type="entry name" value="FAD-linked_oxidoreductase-like"/>
</dbReference>
<evidence type="ECO:0000256" key="5">
    <source>
        <dbReference type="ARBA" id="ARBA00022679"/>
    </source>
</evidence>
<dbReference type="NCBIfam" id="NF006396">
    <property type="entry name" value="PRK08645.1"/>
    <property type="match status" value="1"/>
</dbReference>
<evidence type="ECO:0000256" key="3">
    <source>
        <dbReference type="ARBA" id="ARBA00022603"/>
    </source>
</evidence>